<dbReference type="PANTHER" id="PTHR43151">
    <property type="entry name" value="FEOA FAMILY PROTEIN"/>
    <property type="match status" value="1"/>
</dbReference>
<evidence type="ECO:0000313" key="3">
    <source>
        <dbReference type="EMBL" id="KUJ94762.1"/>
    </source>
</evidence>
<evidence type="ECO:0000313" key="4">
    <source>
        <dbReference type="EMBL" id="KUK07201.1"/>
    </source>
</evidence>
<evidence type="ECO:0000256" key="1">
    <source>
        <dbReference type="ARBA" id="ARBA00023004"/>
    </source>
</evidence>
<dbReference type="SUPFAM" id="SSF50037">
    <property type="entry name" value="C-terminal domain of transcriptional repressors"/>
    <property type="match status" value="1"/>
</dbReference>
<protein>
    <recommendedName>
        <fullName evidence="2">Ferrous iron transporter FeoA-like domain-containing protein</fullName>
    </recommendedName>
</protein>
<dbReference type="Proteomes" id="UP000054015">
    <property type="component" value="Unassembled WGS sequence"/>
</dbReference>
<keyword evidence="1" id="KW-0408">Iron</keyword>
<dbReference type="GO" id="GO:0046914">
    <property type="term" value="F:transition metal ion binding"/>
    <property type="evidence" value="ECO:0007669"/>
    <property type="project" value="InterPro"/>
</dbReference>
<dbReference type="Pfam" id="PF04023">
    <property type="entry name" value="FeoA"/>
    <property type="match status" value="1"/>
</dbReference>
<feature type="domain" description="Ferrous iron transporter FeoA-like" evidence="2">
    <location>
        <begin position="4"/>
        <end position="74"/>
    </location>
</feature>
<accession>A0A101DFS2</accession>
<dbReference type="InterPro" id="IPR007167">
    <property type="entry name" value="Fe-transptr_FeoA-like"/>
</dbReference>
<dbReference type="SMART" id="SM00899">
    <property type="entry name" value="FeoA"/>
    <property type="match status" value="1"/>
</dbReference>
<dbReference type="PANTHER" id="PTHR43151:SF1">
    <property type="entry name" value="SSR2333 PROTEIN"/>
    <property type="match status" value="1"/>
</dbReference>
<evidence type="ECO:0000313" key="6">
    <source>
        <dbReference type="Proteomes" id="UP000054307"/>
    </source>
</evidence>
<name>A0A101DFS2_ARCFL</name>
<reference evidence="5 6" key="2">
    <citation type="journal article" date="2015" name="MBio">
        <title>Genome-Resolved Metagenomic Analysis Reveals Roles for Candidate Phyla and Other Microbial Community Members in Biogeochemical Transformations in Oil Reservoirs.</title>
        <authorList>
            <person name="Hu P."/>
            <person name="Tom L."/>
            <person name="Singh A."/>
            <person name="Thomas B.C."/>
            <person name="Baker B.J."/>
            <person name="Piceno Y.M."/>
            <person name="Andersen G.L."/>
            <person name="Banfield J.F."/>
        </authorList>
    </citation>
    <scope>NUCLEOTIDE SEQUENCE [LARGE SCALE GENOMIC DNA]</scope>
</reference>
<dbReference type="AlphaFoldDB" id="A0A101DFS2"/>
<comment type="caution">
    <text evidence="3">The sequence shown here is derived from an EMBL/GenBank/DDBJ whole genome shotgun (WGS) entry which is preliminary data.</text>
</comment>
<proteinExistence type="predicted"/>
<dbReference type="PATRIC" id="fig|2234.6.peg.1538"/>
<dbReference type="InterPro" id="IPR053184">
    <property type="entry name" value="FeoA-like"/>
</dbReference>
<dbReference type="Gene3D" id="2.30.30.90">
    <property type="match status" value="1"/>
</dbReference>
<dbReference type="EMBL" id="LGEX01000010">
    <property type="protein sequence ID" value="KUK07201.1"/>
    <property type="molecule type" value="Genomic_DNA"/>
</dbReference>
<dbReference type="Proteomes" id="UP000054307">
    <property type="component" value="Unassembled WGS sequence"/>
</dbReference>
<reference evidence="3" key="1">
    <citation type="journal article" date="2015" name="MBio">
        <title>Genome-resolved metagenomic analysis reveals roles for candidate phyla and other microbial community members in biogeochemical transformations in oil reservoirs.</title>
        <authorList>
            <person name="Hu P."/>
            <person name="Tom L."/>
            <person name="Singh A."/>
            <person name="Thomas B.C."/>
            <person name="Baker B.J."/>
            <person name="Piceno Y.M."/>
            <person name="Andersen G.L."/>
            <person name="Banfield J.F."/>
        </authorList>
    </citation>
    <scope>NUCLEOTIDE SEQUENCE [LARGE SCALE GENOMIC DNA]</scope>
    <source>
        <strain evidence="4">49_2300</strain>
        <strain evidence="3">49_95</strain>
    </source>
</reference>
<dbReference type="InterPro" id="IPR038157">
    <property type="entry name" value="FeoA_core_dom"/>
</dbReference>
<organism evidence="3 6">
    <name type="scientific">Archaeoglobus fulgidus</name>
    <dbReference type="NCBI Taxonomy" id="2234"/>
    <lineage>
        <taxon>Archaea</taxon>
        <taxon>Methanobacteriati</taxon>
        <taxon>Methanobacteriota</taxon>
        <taxon>Archaeoglobi</taxon>
        <taxon>Archaeoglobales</taxon>
        <taxon>Archaeoglobaceae</taxon>
        <taxon>Archaeoglobus</taxon>
    </lineage>
</organism>
<dbReference type="EMBL" id="LGEQ01000001">
    <property type="protein sequence ID" value="KUJ94762.1"/>
    <property type="molecule type" value="Genomic_DNA"/>
</dbReference>
<sequence>MTVVPLSALREGQEGRVVAINGGRGCTARLMSMGIVPGKKIRIAGRRGGAVLVSVNGTKFVIGRGLAMKVAVDVGEQG</sequence>
<evidence type="ECO:0000259" key="2">
    <source>
        <dbReference type="SMART" id="SM00899"/>
    </source>
</evidence>
<gene>
    <name evidence="3" type="ORF">XD40_0083</name>
    <name evidence="4" type="ORF">XD48_0563</name>
</gene>
<dbReference type="InterPro" id="IPR008988">
    <property type="entry name" value="Transcriptional_repressor_C"/>
</dbReference>
<dbReference type="OMA" id="MKIMVEP"/>
<evidence type="ECO:0000313" key="5">
    <source>
        <dbReference type="Proteomes" id="UP000054015"/>
    </source>
</evidence>